<protein>
    <submittedName>
        <fullName evidence="3">Methylase involved in ubiquinone/menaquinone biosynthesis</fullName>
    </submittedName>
</protein>
<gene>
    <name evidence="3" type="ORF">HLUCCA11_02055</name>
</gene>
<reference evidence="3 4" key="1">
    <citation type="submission" date="2015-09" db="EMBL/GenBank/DDBJ databases">
        <title>Identification and resolution of microdiversity through metagenomic sequencing of parallel consortia.</title>
        <authorList>
            <person name="Nelson W.C."/>
            <person name="Romine M.F."/>
            <person name="Lindemann S.R."/>
        </authorList>
    </citation>
    <scope>NUCLEOTIDE SEQUENCE [LARGE SCALE GENOMIC DNA]</scope>
    <source>
        <strain evidence="3">Ana</strain>
    </source>
</reference>
<dbReference type="Proteomes" id="UP000050465">
    <property type="component" value="Unassembled WGS sequence"/>
</dbReference>
<dbReference type="GO" id="GO:0032259">
    <property type="term" value="P:methylation"/>
    <property type="evidence" value="ECO:0007669"/>
    <property type="project" value="UniProtKB-KW"/>
</dbReference>
<dbReference type="PROSITE" id="PS51257">
    <property type="entry name" value="PROKAR_LIPOPROTEIN"/>
    <property type="match status" value="1"/>
</dbReference>
<dbReference type="AlphaFoldDB" id="A0A0P8A2P0"/>
<dbReference type="Pfam" id="PF13847">
    <property type="entry name" value="Methyltransf_31"/>
    <property type="match status" value="1"/>
</dbReference>
<evidence type="ECO:0000313" key="4">
    <source>
        <dbReference type="Proteomes" id="UP000050465"/>
    </source>
</evidence>
<dbReference type="SUPFAM" id="SSF53335">
    <property type="entry name" value="S-adenosyl-L-methionine-dependent methyltransferases"/>
    <property type="match status" value="1"/>
</dbReference>
<dbReference type="InterPro" id="IPR025714">
    <property type="entry name" value="Methyltranfer_dom"/>
</dbReference>
<comment type="caution">
    <text evidence="3">The sequence shown here is derived from an EMBL/GenBank/DDBJ whole genome shotgun (WGS) entry which is preliminary data.</text>
</comment>
<sequence>MPFLNRHLLSQLFRSLCRIFTLCLLLTLTVGCAANAVTPIDGTYRYKSPSADGIGKVYYGREIANVMGYQGANWLARPSRTAEERSDMAVDALMLKRNDVVADIGAGLGYISFQLADWVEDGKVIAVDVQPEMLALLEAERDRYGVNNIETVLSTEVDPHLPAQSIDMAVMFDAYHEFAYPQEMMAGIVNALKPGGQVVLAEYRAENPLVLIKKHHKMSQKQVKKELTAAGLTWVKTDDRLPQQHLMFFQKST</sequence>
<organism evidence="3 4">
    <name type="scientific">Phormidesmis priestleyi Ana</name>
    <dbReference type="NCBI Taxonomy" id="1666911"/>
    <lineage>
        <taxon>Bacteria</taxon>
        <taxon>Bacillati</taxon>
        <taxon>Cyanobacteriota</taxon>
        <taxon>Cyanophyceae</taxon>
        <taxon>Leptolyngbyales</taxon>
        <taxon>Leptolyngbyaceae</taxon>
        <taxon>Phormidesmis</taxon>
    </lineage>
</organism>
<dbReference type="EMBL" id="LJZR01000002">
    <property type="protein sequence ID" value="KPQ37237.1"/>
    <property type="molecule type" value="Genomic_DNA"/>
</dbReference>
<proteinExistence type="predicted"/>
<evidence type="ECO:0000259" key="2">
    <source>
        <dbReference type="Pfam" id="PF13847"/>
    </source>
</evidence>
<evidence type="ECO:0000256" key="1">
    <source>
        <dbReference type="SAM" id="SignalP"/>
    </source>
</evidence>
<feature type="chain" id="PRO_5006147611" evidence="1">
    <location>
        <begin position="34"/>
        <end position="253"/>
    </location>
</feature>
<feature type="signal peptide" evidence="1">
    <location>
        <begin position="1"/>
        <end position="33"/>
    </location>
</feature>
<dbReference type="Gene3D" id="3.40.50.150">
    <property type="entry name" value="Vaccinia Virus protein VP39"/>
    <property type="match status" value="1"/>
</dbReference>
<dbReference type="GO" id="GO:0008168">
    <property type="term" value="F:methyltransferase activity"/>
    <property type="evidence" value="ECO:0007669"/>
    <property type="project" value="UniProtKB-KW"/>
</dbReference>
<dbReference type="PANTHER" id="PTHR43861">
    <property type="entry name" value="TRANS-ACONITATE 2-METHYLTRANSFERASE-RELATED"/>
    <property type="match status" value="1"/>
</dbReference>
<evidence type="ECO:0000313" key="3">
    <source>
        <dbReference type="EMBL" id="KPQ37237.1"/>
    </source>
</evidence>
<dbReference type="InterPro" id="IPR029063">
    <property type="entry name" value="SAM-dependent_MTases_sf"/>
</dbReference>
<accession>A0A0P8A2P0</accession>
<keyword evidence="3" id="KW-0808">Transferase</keyword>
<keyword evidence="3" id="KW-0830">Ubiquinone</keyword>
<feature type="domain" description="Methyltransferase" evidence="2">
    <location>
        <begin position="96"/>
        <end position="235"/>
    </location>
</feature>
<dbReference type="CDD" id="cd02440">
    <property type="entry name" value="AdoMet_MTases"/>
    <property type="match status" value="1"/>
</dbReference>
<keyword evidence="3" id="KW-0489">Methyltransferase</keyword>
<name>A0A0P8A2P0_9CYAN</name>
<keyword evidence="1" id="KW-0732">Signal</keyword>
<dbReference type="PATRIC" id="fig|1666911.3.peg.1640"/>
<dbReference type="STRING" id="1666911.HLUCCA11_02055"/>